<evidence type="ECO:0000313" key="11">
    <source>
        <dbReference type="EMBL" id="CAD2166918.1"/>
    </source>
</evidence>
<gene>
    <name evidence="11" type="ORF">MENT_LOCUS18209</name>
</gene>
<organism evidence="11 12">
    <name type="scientific">Meloidogyne enterolobii</name>
    <name type="common">Root-knot nematode worm</name>
    <name type="synonym">Meloidogyne mayaguensis</name>
    <dbReference type="NCBI Taxonomy" id="390850"/>
    <lineage>
        <taxon>Eukaryota</taxon>
        <taxon>Metazoa</taxon>
        <taxon>Ecdysozoa</taxon>
        <taxon>Nematoda</taxon>
        <taxon>Chromadorea</taxon>
        <taxon>Rhabditida</taxon>
        <taxon>Tylenchina</taxon>
        <taxon>Tylenchomorpha</taxon>
        <taxon>Tylenchoidea</taxon>
        <taxon>Meloidogynidae</taxon>
        <taxon>Meloidogyninae</taxon>
        <taxon>Meloidogyne</taxon>
    </lineage>
</organism>
<keyword evidence="4" id="KW-0479">Metal-binding</keyword>
<keyword evidence="3" id="KW-0645">Protease</keyword>
<accession>A0A6V7UW46</accession>
<comment type="caution">
    <text evidence="11">The sequence shown here is derived from an EMBL/GenBank/DDBJ whole genome shotgun (WGS) entry which is preliminary data.</text>
</comment>
<sequence>MRTATHFGKAADRLFLDFFLEEKTRADIMDLILIIKEQFRQMIVSEDWIDERTKKRALKKLEIMKQYSGYFDEFKDTDGIINENQCYNVIDRNTMSFGEIEIAASSCTMQRYVNQVVLVDDERKMLHKINIKNSQMFTSNAIYYFYLNAFIVLAGYLFFPVYDINMPIPMKFGGVGVVIGHEITHGFDNFGRTINEYGHSEDWWEKLTENEYDRRKQCFITQYNHFLVRTGEKSKSPVDGEFTLSENLADAGGLKSSYWALQNYLKTRKSQVEDPKIVVHGLEFMTDEQLFFATYAFGWCSVEYTSQTKYLLSDDNHSPDRARVNVALSNLREFFDAFNCQPGDKMYRIPEERCHLW</sequence>
<dbReference type="InterPro" id="IPR018497">
    <property type="entry name" value="Peptidase_M13_C"/>
</dbReference>
<keyword evidence="5" id="KW-0378">Hydrolase</keyword>
<dbReference type="PROSITE" id="PS51885">
    <property type="entry name" value="NEPRILYSIN"/>
    <property type="match status" value="1"/>
</dbReference>
<dbReference type="CDD" id="cd08662">
    <property type="entry name" value="M13"/>
    <property type="match status" value="1"/>
</dbReference>
<dbReference type="PANTHER" id="PTHR11733:SF167">
    <property type="entry name" value="FI17812P1-RELATED"/>
    <property type="match status" value="1"/>
</dbReference>
<keyword evidence="6" id="KW-0862">Zinc</keyword>
<protein>
    <submittedName>
        <fullName evidence="11">Uncharacterized protein</fullName>
    </submittedName>
</protein>
<evidence type="ECO:0000259" key="10">
    <source>
        <dbReference type="Pfam" id="PF05649"/>
    </source>
</evidence>
<dbReference type="InterPro" id="IPR024079">
    <property type="entry name" value="MetalloPept_cat_dom_sf"/>
</dbReference>
<evidence type="ECO:0000256" key="5">
    <source>
        <dbReference type="ARBA" id="ARBA00022801"/>
    </source>
</evidence>
<dbReference type="OrthoDB" id="5873741at2759"/>
<feature type="transmembrane region" description="Helical" evidence="8">
    <location>
        <begin position="141"/>
        <end position="162"/>
    </location>
</feature>
<dbReference type="PANTHER" id="PTHR11733">
    <property type="entry name" value="ZINC METALLOPROTEASE FAMILY M13 NEPRILYSIN-RELATED"/>
    <property type="match status" value="1"/>
</dbReference>
<keyword evidence="7" id="KW-0482">Metalloprotease</keyword>
<keyword evidence="8" id="KW-0472">Membrane</keyword>
<feature type="domain" description="Peptidase M13 C-terminal" evidence="9">
    <location>
        <begin position="140"/>
        <end position="354"/>
    </location>
</feature>
<comment type="similarity">
    <text evidence="2">Belongs to the peptidase M13 family.</text>
</comment>
<evidence type="ECO:0000259" key="9">
    <source>
        <dbReference type="Pfam" id="PF01431"/>
    </source>
</evidence>
<evidence type="ECO:0000313" key="12">
    <source>
        <dbReference type="Proteomes" id="UP000580250"/>
    </source>
</evidence>
<evidence type="ECO:0000256" key="1">
    <source>
        <dbReference type="ARBA" id="ARBA00001947"/>
    </source>
</evidence>
<dbReference type="GO" id="GO:0016485">
    <property type="term" value="P:protein processing"/>
    <property type="evidence" value="ECO:0007669"/>
    <property type="project" value="TreeGrafter"/>
</dbReference>
<dbReference type="GO" id="GO:0046872">
    <property type="term" value="F:metal ion binding"/>
    <property type="evidence" value="ECO:0007669"/>
    <property type="project" value="UniProtKB-KW"/>
</dbReference>
<evidence type="ECO:0000256" key="6">
    <source>
        <dbReference type="ARBA" id="ARBA00022833"/>
    </source>
</evidence>
<dbReference type="GO" id="GO:0005886">
    <property type="term" value="C:plasma membrane"/>
    <property type="evidence" value="ECO:0007669"/>
    <property type="project" value="TreeGrafter"/>
</dbReference>
<proteinExistence type="inferred from homology"/>
<evidence type="ECO:0000256" key="2">
    <source>
        <dbReference type="ARBA" id="ARBA00007357"/>
    </source>
</evidence>
<evidence type="ECO:0000256" key="4">
    <source>
        <dbReference type="ARBA" id="ARBA00022723"/>
    </source>
</evidence>
<dbReference type="AlphaFoldDB" id="A0A6V7UW46"/>
<keyword evidence="8" id="KW-0812">Transmembrane</keyword>
<name>A0A6V7UW46_MELEN</name>
<dbReference type="Gene3D" id="3.40.390.10">
    <property type="entry name" value="Collagenase (Catalytic Domain)"/>
    <property type="match status" value="1"/>
</dbReference>
<dbReference type="EMBL" id="CAJEWN010000122">
    <property type="protein sequence ID" value="CAD2166918.1"/>
    <property type="molecule type" value="Genomic_DNA"/>
</dbReference>
<evidence type="ECO:0000256" key="8">
    <source>
        <dbReference type="SAM" id="Phobius"/>
    </source>
</evidence>
<dbReference type="Proteomes" id="UP000580250">
    <property type="component" value="Unassembled WGS sequence"/>
</dbReference>
<dbReference type="GO" id="GO:0004222">
    <property type="term" value="F:metalloendopeptidase activity"/>
    <property type="evidence" value="ECO:0007669"/>
    <property type="project" value="InterPro"/>
</dbReference>
<comment type="cofactor">
    <cofactor evidence="1">
        <name>Zn(2+)</name>
        <dbReference type="ChEBI" id="CHEBI:29105"/>
    </cofactor>
</comment>
<evidence type="ECO:0000256" key="3">
    <source>
        <dbReference type="ARBA" id="ARBA00022670"/>
    </source>
</evidence>
<evidence type="ECO:0000256" key="7">
    <source>
        <dbReference type="ARBA" id="ARBA00023049"/>
    </source>
</evidence>
<dbReference type="InterPro" id="IPR008753">
    <property type="entry name" value="Peptidase_M13_N"/>
</dbReference>
<dbReference type="SUPFAM" id="SSF55486">
    <property type="entry name" value="Metalloproteases ('zincins'), catalytic domain"/>
    <property type="match status" value="1"/>
</dbReference>
<reference evidence="11 12" key="1">
    <citation type="submission" date="2020-08" db="EMBL/GenBank/DDBJ databases">
        <authorList>
            <person name="Koutsovoulos G."/>
            <person name="Danchin GJ E."/>
        </authorList>
    </citation>
    <scope>NUCLEOTIDE SEQUENCE [LARGE SCALE GENOMIC DNA]</scope>
</reference>
<keyword evidence="8" id="KW-1133">Transmembrane helix</keyword>
<dbReference type="Pfam" id="PF01431">
    <property type="entry name" value="Peptidase_M13"/>
    <property type="match status" value="1"/>
</dbReference>
<feature type="domain" description="Peptidase M13 N-terminal" evidence="10">
    <location>
        <begin position="4"/>
        <end position="70"/>
    </location>
</feature>
<dbReference type="Pfam" id="PF05649">
    <property type="entry name" value="Peptidase_M13_N"/>
    <property type="match status" value="1"/>
</dbReference>
<dbReference type="InterPro" id="IPR000718">
    <property type="entry name" value="Peptidase_M13"/>
</dbReference>
<dbReference type="PRINTS" id="PR00786">
    <property type="entry name" value="NEPRILYSIN"/>
</dbReference>